<name>A0A8J2UGL3_9BACT</name>
<accession>A0A8J2UGL3</accession>
<keyword evidence="4 5" id="KW-0472">Membrane</keyword>
<dbReference type="InterPro" id="IPR002035">
    <property type="entry name" value="VWF_A"/>
</dbReference>
<organism evidence="7 8">
    <name type="scientific">Puia dinghuensis</name>
    <dbReference type="NCBI Taxonomy" id="1792502"/>
    <lineage>
        <taxon>Bacteria</taxon>
        <taxon>Pseudomonadati</taxon>
        <taxon>Bacteroidota</taxon>
        <taxon>Chitinophagia</taxon>
        <taxon>Chitinophagales</taxon>
        <taxon>Chitinophagaceae</taxon>
        <taxon>Puia</taxon>
    </lineage>
</organism>
<dbReference type="EMBL" id="BMJC01000004">
    <property type="protein sequence ID" value="GGB14042.1"/>
    <property type="molecule type" value="Genomic_DNA"/>
</dbReference>
<dbReference type="Gene3D" id="3.40.50.410">
    <property type="entry name" value="von Willebrand factor, type A domain"/>
    <property type="match status" value="1"/>
</dbReference>
<dbReference type="PROSITE" id="PS50234">
    <property type="entry name" value="VWFA"/>
    <property type="match status" value="1"/>
</dbReference>
<evidence type="ECO:0000313" key="8">
    <source>
        <dbReference type="Proteomes" id="UP000607559"/>
    </source>
</evidence>
<dbReference type="PANTHER" id="PTHR22550">
    <property type="entry name" value="SPORE GERMINATION PROTEIN"/>
    <property type="match status" value="1"/>
</dbReference>
<dbReference type="Pfam" id="PF00092">
    <property type="entry name" value="VWA"/>
    <property type="match status" value="1"/>
</dbReference>
<evidence type="ECO:0000313" key="7">
    <source>
        <dbReference type="EMBL" id="GGB14042.1"/>
    </source>
</evidence>
<evidence type="ECO:0000256" key="1">
    <source>
        <dbReference type="ARBA" id="ARBA00022475"/>
    </source>
</evidence>
<dbReference type="InterPro" id="IPR024163">
    <property type="entry name" value="Aerotolerance_reg_N"/>
</dbReference>
<keyword evidence="2 5" id="KW-0812">Transmembrane</keyword>
<evidence type="ECO:0000256" key="4">
    <source>
        <dbReference type="ARBA" id="ARBA00023136"/>
    </source>
</evidence>
<evidence type="ECO:0000256" key="5">
    <source>
        <dbReference type="SAM" id="Phobius"/>
    </source>
</evidence>
<dbReference type="InterPro" id="IPR036465">
    <property type="entry name" value="vWFA_dom_sf"/>
</dbReference>
<protein>
    <submittedName>
        <fullName evidence="7">Aerotolerance protein BatA</fullName>
    </submittedName>
</protein>
<dbReference type="CDD" id="cd01467">
    <property type="entry name" value="vWA_BatA_type"/>
    <property type="match status" value="1"/>
</dbReference>
<evidence type="ECO:0000256" key="3">
    <source>
        <dbReference type="ARBA" id="ARBA00022989"/>
    </source>
</evidence>
<dbReference type="PANTHER" id="PTHR22550:SF5">
    <property type="entry name" value="LEUCINE ZIPPER PROTEIN 4"/>
    <property type="match status" value="1"/>
</dbReference>
<dbReference type="InterPro" id="IPR033881">
    <property type="entry name" value="vWA_BatA_type"/>
</dbReference>
<keyword evidence="8" id="KW-1185">Reference proteome</keyword>
<dbReference type="SMART" id="SM00327">
    <property type="entry name" value="VWA"/>
    <property type="match status" value="1"/>
</dbReference>
<feature type="transmembrane region" description="Helical" evidence="5">
    <location>
        <begin position="9"/>
        <end position="29"/>
    </location>
</feature>
<dbReference type="AlphaFoldDB" id="A0A8J2UGL3"/>
<evidence type="ECO:0000259" key="6">
    <source>
        <dbReference type="PROSITE" id="PS50234"/>
    </source>
</evidence>
<feature type="transmembrane region" description="Helical" evidence="5">
    <location>
        <begin position="308"/>
        <end position="329"/>
    </location>
</feature>
<keyword evidence="1" id="KW-1003">Cell membrane</keyword>
<dbReference type="Proteomes" id="UP000607559">
    <property type="component" value="Unassembled WGS sequence"/>
</dbReference>
<reference evidence="7" key="1">
    <citation type="journal article" date="2014" name="Int. J. Syst. Evol. Microbiol.">
        <title>Complete genome sequence of Corynebacterium casei LMG S-19264T (=DSM 44701T), isolated from a smear-ripened cheese.</title>
        <authorList>
            <consortium name="US DOE Joint Genome Institute (JGI-PGF)"/>
            <person name="Walter F."/>
            <person name="Albersmeier A."/>
            <person name="Kalinowski J."/>
            <person name="Ruckert C."/>
        </authorList>
    </citation>
    <scope>NUCLEOTIDE SEQUENCE</scope>
    <source>
        <strain evidence="7">CGMCC 1.15448</strain>
    </source>
</reference>
<keyword evidence="3 5" id="KW-1133">Transmembrane helix</keyword>
<feature type="domain" description="VWFA" evidence="6">
    <location>
        <begin position="96"/>
        <end position="288"/>
    </location>
</feature>
<reference evidence="7" key="2">
    <citation type="submission" date="2020-09" db="EMBL/GenBank/DDBJ databases">
        <authorList>
            <person name="Sun Q."/>
            <person name="Zhou Y."/>
        </authorList>
    </citation>
    <scope>NUCLEOTIDE SEQUENCE</scope>
    <source>
        <strain evidence="7">CGMCC 1.15448</strain>
    </source>
</reference>
<sequence>MLYDWYQHIYFSQPAFFGLFLLVPLLIWWEAMRTGRNQATVVVSSVRPFGGTRSWKNFLRPVAFTLRLLALSCLIIALARPQTRNDEQLVNGEGIDIVLCLDISGSMLAQDFQPNRMEAAKNVASEFIDNRPTDRIGLVIFSGESFTMCPLTTDRNVLKSQLYSVQSGLLEDGTAIGSGLATGVDRLRNSPSKSKVIILLTDGENNGGLIDPNTAKEIAKSVGVRVYTVGMGTEGFAPVPVQTAAGVVMQREKVNIDEKLLKQIAAETGGQYYRAKDNESLKNIYQEIDRLEKSKIEVSSIRRYTEEFFPFALAAGILLLLELLLRWTVLRKFP</sequence>
<dbReference type="InterPro" id="IPR050768">
    <property type="entry name" value="UPF0353/GerABKA_families"/>
</dbReference>
<evidence type="ECO:0000256" key="2">
    <source>
        <dbReference type="ARBA" id="ARBA00022692"/>
    </source>
</evidence>
<proteinExistence type="predicted"/>
<dbReference type="SUPFAM" id="SSF53300">
    <property type="entry name" value="vWA-like"/>
    <property type="match status" value="1"/>
</dbReference>
<gene>
    <name evidence="7" type="ORF">GCM10011511_42230</name>
</gene>
<comment type="caution">
    <text evidence="7">The sequence shown here is derived from an EMBL/GenBank/DDBJ whole genome shotgun (WGS) entry which is preliminary data.</text>
</comment>
<dbReference type="Pfam" id="PF07584">
    <property type="entry name" value="BatA"/>
    <property type="match status" value="1"/>
</dbReference>
<dbReference type="RefSeq" id="WP_229689016.1">
    <property type="nucleotide sequence ID" value="NZ_BMJC01000004.1"/>
</dbReference>